<dbReference type="KEGG" id="osu:NT6N_26890"/>
<evidence type="ECO:0000259" key="1">
    <source>
        <dbReference type="Pfam" id="PF00534"/>
    </source>
</evidence>
<dbReference type="PANTHER" id="PTHR45947">
    <property type="entry name" value="SULFOQUINOVOSYL TRANSFERASE SQD2"/>
    <property type="match status" value="1"/>
</dbReference>
<feature type="domain" description="Glycosyl transferase family 1" evidence="1">
    <location>
        <begin position="189"/>
        <end position="357"/>
    </location>
</feature>
<sequence>MKTIVLQWPSFGPYHTARLRACQAMAGAGVKVVGLAVAGQVQGRPWVAGEDLGGVEIVTLFPDAMYHELDKAAVKKAMKNGLDDLNPDAVGVSGYGMTDSRAALHWCRKNNRVRVLMTESKADDAPRSWWKEAIKRHFVKQFDSAHCGGSPHRAYLQELGMKAERIYDRYDVVDNERFSQAAKAAQADRDAYRELPGLDEDQSYFLVSSRFIERKNIPRLLAAYQLYRTHQPEGWRLIILGTGPDEAKLRSQVSEDKIPDVTFAGFQQFDQLVAYYAFAGAFIHPALQEQWGLVVNEAMACGLPIGVSRTVGAAYDLVQDGVNGYTFDPMDEAAMTEALVKLSSDPVECERMSASSREIIKTWTPEHFAENFWEAVAAARP</sequence>
<name>A0AAT9FNY1_9BACT</name>
<dbReference type="Gene3D" id="3.40.50.2000">
    <property type="entry name" value="Glycogen Phosphorylase B"/>
    <property type="match status" value="2"/>
</dbReference>
<protein>
    <submittedName>
        <fullName evidence="2">Hexosyltransferase</fullName>
    </submittedName>
</protein>
<organism evidence="2">
    <name type="scientific">Oceaniferula spumae</name>
    <dbReference type="NCBI Taxonomy" id="2979115"/>
    <lineage>
        <taxon>Bacteria</taxon>
        <taxon>Pseudomonadati</taxon>
        <taxon>Verrucomicrobiota</taxon>
        <taxon>Verrucomicrobiia</taxon>
        <taxon>Verrucomicrobiales</taxon>
        <taxon>Verrucomicrobiaceae</taxon>
        <taxon>Oceaniferula</taxon>
    </lineage>
</organism>
<dbReference type="AlphaFoldDB" id="A0AAT9FNY1"/>
<dbReference type="PANTHER" id="PTHR45947:SF3">
    <property type="entry name" value="SULFOQUINOVOSYL TRANSFERASE SQD2"/>
    <property type="match status" value="1"/>
</dbReference>
<reference evidence="2" key="1">
    <citation type="submission" date="2024-07" db="EMBL/GenBank/DDBJ databases">
        <title>Complete genome sequence of Verrucomicrobiaceae bacterium NT6N.</title>
        <authorList>
            <person name="Huang C."/>
            <person name="Takami H."/>
            <person name="Hamasaki K."/>
        </authorList>
    </citation>
    <scope>NUCLEOTIDE SEQUENCE</scope>
    <source>
        <strain evidence="2">NT6N</strain>
    </source>
</reference>
<proteinExistence type="predicted"/>
<gene>
    <name evidence="2" type="ORF">NT6N_26890</name>
</gene>
<accession>A0AAT9FNY1</accession>
<dbReference type="InterPro" id="IPR050194">
    <property type="entry name" value="Glycosyltransferase_grp1"/>
</dbReference>
<evidence type="ECO:0000313" key="2">
    <source>
        <dbReference type="EMBL" id="BDS07649.1"/>
    </source>
</evidence>
<dbReference type="SUPFAM" id="SSF53756">
    <property type="entry name" value="UDP-Glycosyltransferase/glycogen phosphorylase"/>
    <property type="match status" value="1"/>
</dbReference>
<dbReference type="GO" id="GO:0016758">
    <property type="term" value="F:hexosyltransferase activity"/>
    <property type="evidence" value="ECO:0007669"/>
    <property type="project" value="TreeGrafter"/>
</dbReference>
<dbReference type="InterPro" id="IPR001296">
    <property type="entry name" value="Glyco_trans_1"/>
</dbReference>
<dbReference type="Pfam" id="PF00534">
    <property type="entry name" value="Glycos_transf_1"/>
    <property type="match status" value="1"/>
</dbReference>
<dbReference type="EMBL" id="AP026866">
    <property type="protein sequence ID" value="BDS07649.1"/>
    <property type="molecule type" value="Genomic_DNA"/>
</dbReference>